<dbReference type="InterPro" id="IPR043597">
    <property type="entry name" value="TPH_dom"/>
</dbReference>
<dbReference type="EMBL" id="JBGBPQ010000002">
    <property type="protein sequence ID" value="KAL1527714.1"/>
    <property type="molecule type" value="Genomic_DNA"/>
</dbReference>
<accession>A0AB34JZE6</accession>
<gene>
    <name evidence="9" type="ORF">AB1Y20_009099</name>
</gene>
<feature type="domain" description="Trichohyalin-plectin-homology" evidence="8">
    <location>
        <begin position="134"/>
        <end position="466"/>
    </location>
</feature>
<keyword evidence="4" id="KW-0966">Cell projection</keyword>
<dbReference type="AlphaFoldDB" id="A0AB34JZE6"/>
<evidence type="ECO:0000259" key="8">
    <source>
        <dbReference type="Pfam" id="PF13868"/>
    </source>
</evidence>
<dbReference type="Proteomes" id="UP001515480">
    <property type="component" value="Unassembled WGS sequence"/>
</dbReference>
<keyword evidence="3" id="KW-0969">Cilium</keyword>
<comment type="similarity">
    <text evidence="5">Belongs to the CFAP53 family.</text>
</comment>
<evidence type="ECO:0000256" key="6">
    <source>
        <dbReference type="ARBA" id="ARBA00033773"/>
    </source>
</evidence>
<organism evidence="9 10">
    <name type="scientific">Prymnesium parvum</name>
    <name type="common">Toxic golden alga</name>
    <dbReference type="NCBI Taxonomy" id="97485"/>
    <lineage>
        <taxon>Eukaryota</taxon>
        <taxon>Haptista</taxon>
        <taxon>Haptophyta</taxon>
        <taxon>Prymnesiophyceae</taxon>
        <taxon>Prymnesiales</taxon>
        <taxon>Prymnesiaceae</taxon>
        <taxon>Prymnesium</taxon>
    </lineage>
</organism>
<evidence type="ECO:0000256" key="7">
    <source>
        <dbReference type="SAM" id="Coils"/>
    </source>
</evidence>
<dbReference type="PANTHER" id="PTHR31183">
    <property type="entry name" value="TRICHOPLEIN KERATIN FILAMENT-BINDING PROTEIN FAMILY MEMBER"/>
    <property type="match status" value="1"/>
</dbReference>
<evidence type="ECO:0000313" key="9">
    <source>
        <dbReference type="EMBL" id="KAL1527714.1"/>
    </source>
</evidence>
<dbReference type="InterPro" id="IPR043596">
    <property type="entry name" value="CFAP53/TCHP"/>
</dbReference>
<feature type="coiled-coil region" evidence="7">
    <location>
        <begin position="255"/>
        <end position="314"/>
    </location>
</feature>
<keyword evidence="10" id="KW-1185">Reference proteome</keyword>
<evidence type="ECO:0000256" key="5">
    <source>
        <dbReference type="ARBA" id="ARBA00033747"/>
    </source>
</evidence>
<comment type="subcellular location">
    <subcellularLocation>
        <location evidence="1">Cell projection</location>
        <location evidence="1">Cilium</location>
    </subcellularLocation>
</comment>
<protein>
    <recommendedName>
        <fullName evidence="6">Cilia- and flagella-associated protein 53</fullName>
    </recommendedName>
</protein>
<name>A0AB34JZE6_PRYPA</name>
<comment type="caution">
    <text evidence="9">The sequence shown here is derived from an EMBL/GenBank/DDBJ whole genome shotgun (WGS) entry which is preliminary data.</text>
</comment>
<evidence type="ECO:0000313" key="10">
    <source>
        <dbReference type="Proteomes" id="UP001515480"/>
    </source>
</evidence>
<evidence type="ECO:0000256" key="3">
    <source>
        <dbReference type="ARBA" id="ARBA00023069"/>
    </source>
</evidence>
<proteinExistence type="inferred from homology"/>
<evidence type="ECO:0000256" key="1">
    <source>
        <dbReference type="ARBA" id="ARBA00004138"/>
    </source>
</evidence>
<dbReference type="PANTHER" id="PTHR31183:SF1">
    <property type="entry name" value="CILIA- AND FLAGELLA-ASSOCIATED PROTEIN 53"/>
    <property type="match status" value="1"/>
</dbReference>
<dbReference type="Pfam" id="PF13868">
    <property type="entry name" value="TPH"/>
    <property type="match status" value="1"/>
</dbReference>
<feature type="coiled-coil region" evidence="7">
    <location>
        <begin position="94"/>
        <end position="121"/>
    </location>
</feature>
<dbReference type="GO" id="GO:0005929">
    <property type="term" value="C:cilium"/>
    <property type="evidence" value="ECO:0007669"/>
    <property type="project" value="UniProtKB-SubCell"/>
</dbReference>
<evidence type="ECO:0000256" key="2">
    <source>
        <dbReference type="ARBA" id="ARBA00023054"/>
    </source>
</evidence>
<keyword evidence="2 7" id="KW-0175">Coiled coil</keyword>
<evidence type="ECO:0000256" key="4">
    <source>
        <dbReference type="ARBA" id="ARBA00023273"/>
    </source>
</evidence>
<reference evidence="9 10" key="1">
    <citation type="journal article" date="2024" name="Science">
        <title>Giant polyketide synthase enzymes in the biosynthesis of giant marine polyether toxins.</title>
        <authorList>
            <person name="Fallon T.R."/>
            <person name="Shende V.V."/>
            <person name="Wierzbicki I.H."/>
            <person name="Pendleton A.L."/>
            <person name="Watervoot N.F."/>
            <person name="Auber R.P."/>
            <person name="Gonzalez D.J."/>
            <person name="Wisecaver J.H."/>
            <person name="Moore B.S."/>
        </authorList>
    </citation>
    <scope>NUCLEOTIDE SEQUENCE [LARGE SCALE GENOMIC DNA]</scope>
    <source>
        <strain evidence="9 10">12B1</strain>
    </source>
</reference>
<sequence length="480" mass="56664">MAPRGAPDYLILKRRKAEEDRRAYEGYTRSNFKAETNAEWEIRTQGVIENTQTKQRYESIRRADQQALDIRRRKLAEMLGAEQAMFQYQLESLAEAPEQRKARMESRAKELKDKREQERLEFVRQQYERQWRLACDPLRELESKAILRATNAARAYQIGEKMKALEMEEEENRAFDELWERDRQAKLGREGREDEARRMMDMEHKMVLDQQVAELHDSRAAERELSMEEAEMMKVQWEIEHQEAAKVEALRREVLENAQKELHEFNKQKRQQLSVSVAEEREADLMRLQAQLDAEKAEEQREVMAREAMQKETRLFAEHMLKQKRAVASREAEIAVAQKAELDKAWEKRLAVWGQEQEAREKLMAQVLHERKMQVERKLQDVKIDKSKQAEARVRLEDELARVNQIEAQKLEEGRQTRLEHSALLQNQIKEKAFQKAAAQFNKAQERMAAERAEAAYQAMLHDQMSKTSASMEKYTSTGT</sequence>